<dbReference type="GO" id="GO:0004674">
    <property type="term" value="F:protein serine/threonine kinase activity"/>
    <property type="evidence" value="ECO:0007669"/>
    <property type="project" value="UniProtKB-KW"/>
</dbReference>
<dbReference type="PROSITE" id="PS50011">
    <property type="entry name" value="PROTEIN_KINASE_DOM"/>
    <property type="match status" value="1"/>
</dbReference>
<evidence type="ECO:0000313" key="10">
    <source>
        <dbReference type="Proteomes" id="UP001289374"/>
    </source>
</evidence>
<reference evidence="9" key="2">
    <citation type="journal article" date="2024" name="Plant">
        <title>Genomic evolution and insights into agronomic trait innovations of Sesamum species.</title>
        <authorList>
            <person name="Miao H."/>
            <person name="Wang L."/>
            <person name="Qu L."/>
            <person name="Liu H."/>
            <person name="Sun Y."/>
            <person name="Le M."/>
            <person name="Wang Q."/>
            <person name="Wei S."/>
            <person name="Zheng Y."/>
            <person name="Lin W."/>
            <person name="Duan Y."/>
            <person name="Cao H."/>
            <person name="Xiong S."/>
            <person name="Wang X."/>
            <person name="Wei L."/>
            <person name="Li C."/>
            <person name="Ma Q."/>
            <person name="Ju M."/>
            <person name="Zhao R."/>
            <person name="Li G."/>
            <person name="Mu C."/>
            <person name="Tian Q."/>
            <person name="Mei H."/>
            <person name="Zhang T."/>
            <person name="Gao T."/>
            <person name="Zhang H."/>
        </authorList>
    </citation>
    <scope>NUCLEOTIDE SEQUENCE</scope>
    <source>
        <strain evidence="9">K16</strain>
    </source>
</reference>
<comment type="caution">
    <text evidence="9">The sequence shown here is derived from an EMBL/GenBank/DDBJ whole genome shotgun (WGS) entry which is preliminary data.</text>
</comment>
<evidence type="ECO:0000313" key="9">
    <source>
        <dbReference type="EMBL" id="KAK4389353.1"/>
    </source>
</evidence>
<dbReference type="Gene3D" id="1.10.510.10">
    <property type="entry name" value="Transferase(Phosphotransferase) domain 1"/>
    <property type="match status" value="1"/>
</dbReference>
<keyword evidence="2" id="KW-0723">Serine/threonine-protein kinase</keyword>
<evidence type="ECO:0000256" key="6">
    <source>
        <dbReference type="ARBA" id="ARBA00022840"/>
    </source>
</evidence>
<dbReference type="GO" id="GO:0005524">
    <property type="term" value="F:ATP binding"/>
    <property type="evidence" value="ECO:0007669"/>
    <property type="project" value="UniProtKB-UniRule"/>
</dbReference>
<comment type="similarity">
    <text evidence="1">Belongs to the protein kinase superfamily. CAMK Ser/Thr protein kinase family. CaMK subfamily.</text>
</comment>
<evidence type="ECO:0000256" key="5">
    <source>
        <dbReference type="ARBA" id="ARBA00022777"/>
    </source>
</evidence>
<organism evidence="9 10">
    <name type="scientific">Sesamum angolense</name>
    <dbReference type="NCBI Taxonomy" id="2727404"/>
    <lineage>
        <taxon>Eukaryota</taxon>
        <taxon>Viridiplantae</taxon>
        <taxon>Streptophyta</taxon>
        <taxon>Embryophyta</taxon>
        <taxon>Tracheophyta</taxon>
        <taxon>Spermatophyta</taxon>
        <taxon>Magnoliopsida</taxon>
        <taxon>eudicotyledons</taxon>
        <taxon>Gunneridae</taxon>
        <taxon>Pentapetalae</taxon>
        <taxon>asterids</taxon>
        <taxon>lamiids</taxon>
        <taxon>Lamiales</taxon>
        <taxon>Pedaliaceae</taxon>
        <taxon>Sesamum</taxon>
    </lineage>
</organism>
<keyword evidence="4 7" id="KW-0547">Nucleotide-binding</keyword>
<keyword evidence="5 9" id="KW-0418">Kinase</keyword>
<dbReference type="Gene3D" id="3.30.200.20">
    <property type="entry name" value="Phosphorylase Kinase, domain 1"/>
    <property type="match status" value="1"/>
</dbReference>
<dbReference type="PANTHER" id="PTHR24349">
    <property type="entry name" value="SERINE/THREONINE-PROTEIN KINASE"/>
    <property type="match status" value="1"/>
</dbReference>
<dbReference type="InterPro" id="IPR008271">
    <property type="entry name" value="Ser/Thr_kinase_AS"/>
</dbReference>
<evidence type="ECO:0000256" key="4">
    <source>
        <dbReference type="ARBA" id="ARBA00022741"/>
    </source>
</evidence>
<sequence>MKQLKCTYKSKRNTGISGCRLYHGSHFEMPSIVEFETAELWSWVMRPFAVTDIFFFCFFSLQGLLEKFGEHGRQNSLIGLSETILDSTQTANFRERYVLGDQLGWGRFGIIRECSDKLTGEVLACKSIAKERLVTEDDVRSVKLEIEILTKLSGHENIVDLKAVYEEEDYVHLLMELCAGGELFHRIEKQGRLSEHEARIIFKQFVEVVMYCHDKGIMHRDLKPENILLVSRSSSSPIKLADFGLATYIKPGQTLHGTVGSPFYIAPEVLVGGYNQAADVWSAGVILYILLSGMPPFWGKTKSAIFDAVRAAKLCFHSDPWDNISMSAKDLISRMLCFDPSKRITAAQVLAHSWTKDTSRSQVAQELYRQDNLSFQQLEVGSYSFSSLNAYRDHDFSFRDGSPVIVNSEQEDSPVFSCRSSFSSTLINQVTPSSASGAVYPGSCCKTNAAEFSSPIHSIPSFTFFSPIPTLEESDESLCFKTKMLSIGDPAIQKLILFPETDCPTEQKSVEMERCNIHPRGVSSASKATSLQSKRNHTISLGELDHLDLIATASVSRWASCTRIPSAASLRSSLVC</sequence>
<dbReference type="InterPro" id="IPR000719">
    <property type="entry name" value="Prot_kinase_dom"/>
</dbReference>
<keyword evidence="6 7" id="KW-0067">ATP-binding</keyword>
<dbReference type="PROSITE" id="PS00108">
    <property type="entry name" value="PROTEIN_KINASE_ST"/>
    <property type="match status" value="1"/>
</dbReference>
<feature type="binding site" evidence="7">
    <location>
        <position position="130"/>
    </location>
    <ligand>
        <name>ATP</name>
        <dbReference type="ChEBI" id="CHEBI:30616"/>
    </ligand>
</feature>
<name>A0AAE1W9R6_9LAMI</name>
<evidence type="ECO:0000256" key="2">
    <source>
        <dbReference type="ARBA" id="ARBA00022527"/>
    </source>
</evidence>
<dbReference type="CDD" id="cd05117">
    <property type="entry name" value="STKc_CAMK"/>
    <property type="match status" value="1"/>
</dbReference>
<dbReference type="SUPFAM" id="SSF56112">
    <property type="entry name" value="Protein kinase-like (PK-like)"/>
    <property type="match status" value="1"/>
</dbReference>
<dbReference type="FunFam" id="1.10.510.10:FF:000668">
    <property type="entry name" value="Phosphoenolpyruvate carboxylase kinase"/>
    <property type="match status" value="1"/>
</dbReference>
<dbReference type="InterPro" id="IPR011009">
    <property type="entry name" value="Kinase-like_dom_sf"/>
</dbReference>
<proteinExistence type="inferred from homology"/>
<evidence type="ECO:0000256" key="1">
    <source>
        <dbReference type="ARBA" id="ARBA00005354"/>
    </source>
</evidence>
<accession>A0AAE1W9R6</accession>
<keyword evidence="3" id="KW-0808">Transferase</keyword>
<gene>
    <name evidence="9" type="ORF">Sango_2272300</name>
</gene>
<reference evidence="9" key="1">
    <citation type="submission" date="2020-06" db="EMBL/GenBank/DDBJ databases">
        <authorList>
            <person name="Li T."/>
            <person name="Hu X."/>
            <person name="Zhang T."/>
            <person name="Song X."/>
            <person name="Zhang H."/>
            <person name="Dai N."/>
            <person name="Sheng W."/>
            <person name="Hou X."/>
            <person name="Wei L."/>
        </authorList>
    </citation>
    <scope>NUCLEOTIDE SEQUENCE</scope>
    <source>
        <strain evidence="9">K16</strain>
        <tissue evidence="9">Leaf</tissue>
    </source>
</reference>
<evidence type="ECO:0000256" key="7">
    <source>
        <dbReference type="PROSITE-ProRule" id="PRU10141"/>
    </source>
</evidence>
<dbReference type="PROSITE" id="PS00107">
    <property type="entry name" value="PROTEIN_KINASE_ATP"/>
    <property type="match status" value="1"/>
</dbReference>
<dbReference type="InterPro" id="IPR017441">
    <property type="entry name" value="Protein_kinase_ATP_BS"/>
</dbReference>
<dbReference type="Pfam" id="PF00069">
    <property type="entry name" value="Pkinase"/>
    <property type="match status" value="1"/>
</dbReference>
<dbReference type="Proteomes" id="UP001289374">
    <property type="component" value="Unassembled WGS sequence"/>
</dbReference>
<evidence type="ECO:0000256" key="3">
    <source>
        <dbReference type="ARBA" id="ARBA00022679"/>
    </source>
</evidence>
<protein>
    <submittedName>
        <fullName evidence="9">Calcium-dependent protein kinase</fullName>
    </submittedName>
</protein>
<dbReference type="EMBL" id="JACGWL010000013">
    <property type="protein sequence ID" value="KAK4389353.1"/>
    <property type="molecule type" value="Genomic_DNA"/>
</dbReference>
<keyword evidence="10" id="KW-1185">Reference proteome</keyword>
<dbReference type="SMART" id="SM00220">
    <property type="entry name" value="S_TKc"/>
    <property type="match status" value="1"/>
</dbReference>
<dbReference type="AlphaFoldDB" id="A0AAE1W9R6"/>
<feature type="domain" description="Protein kinase" evidence="8">
    <location>
        <begin position="97"/>
        <end position="355"/>
    </location>
</feature>
<evidence type="ECO:0000259" key="8">
    <source>
        <dbReference type="PROSITE" id="PS50011"/>
    </source>
</evidence>
<dbReference type="InterPro" id="IPR050205">
    <property type="entry name" value="CDPK_Ser/Thr_kinases"/>
</dbReference>